<organism evidence="3 4">
    <name type="scientific">Azospirillum argentinense</name>
    <dbReference type="NCBI Taxonomy" id="2970906"/>
    <lineage>
        <taxon>Bacteria</taxon>
        <taxon>Pseudomonadati</taxon>
        <taxon>Pseudomonadota</taxon>
        <taxon>Alphaproteobacteria</taxon>
        <taxon>Rhodospirillales</taxon>
        <taxon>Azospirillaceae</taxon>
        <taxon>Azospirillum</taxon>
    </lineage>
</organism>
<evidence type="ECO:0000259" key="2">
    <source>
        <dbReference type="Pfam" id="PF18157"/>
    </source>
</evidence>
<feature type="domain" description="pPIWI-RE RNaseH" evidence="1">
    <location>
        <begin position="640"/>
        <end position="897"/>
    </location>
</feature>
<evidence type="ECO:0000313" key="3">
    <source>
        <dbReference type="EMBL" id="MFL7904324.1"/>
    </source>
</evidence>
<keyword evidence="4" id="KW-1185">Reference proteome</keyword>
<dbReference type="Pfam" id="PF18157">
    <property type="entry name" value="MID_pPIWI_RE"/>
    <property type="match status" value="1"/>
</dbReference>
<sequence length="904" mass="100118">MSDVSTLHISAWVAERLPETLLLTRFRVPVAMHDTLVQWCREKTNRQELPASVILSGLSEILGFFVPETAYMKLENDGTGEGGARLSLYYLHDRSADVELRTRIRTGINVWLGILYPVKAPEMRGAVAESALDDANWRLIEVPTGLAQHRGACALPADPTLFDALTAHAVDRLAGATLQYRSGITRTLVPHTPLSSPFNGIELVAFPPRVDRGGGTGIWSEVVTVSAANYPERPGLHLIAKPSIRNWGSIRRYDLDTDPSRSLDVFIPSADGNGDNTAYRHMSFAFRPKQVGENGERRVEAVWDCDREQRAFDLLRRLVGGGRLAGADLLNPVRGEEGMWVLPRLAPGNGDRNLAGGSGFAWPDREDMAVSLDAPLEAAGFVRAATMARLKGQMPVKGPFMKSDVSVPTRMKDAPDEEKKAWKDGEFARKEALRFSELRRVLRCTLDAVGNTDGALDLLIFAQRNGTKDLVRAHIATLLGTPDTDDGNSMRWADGLTLNIAVAPPGPLAEQLPYVDLTDDEKERLNQKQQIEVRKAKQKEAHEDAARQMAARIRGVRNGRTGVACAILEMHESLKERPRRDPFAMARRELAKQGCLPQVVLISDEVADEKYLASLKDWFRMLGVLPVFDDRLPMAPAAMTVIQRNEDMVGGGTQKAHAFPLAARVREGILECAIPEENGEPTWMPYAKAALRILSGDYGKFARNRQEENQAKFAAFFSAVLEQIDRHGAALVMAEMDQIAHRLPALQNGKLVFDELPIGNRIYRPADLPNTRVVRTLTEPRKLPSYYHGVDNKWPSGLFTWPGAERTAYGLKIKPPTVSVKSSFASMISRHLEPGSNNAADDVPRVSAQLDEMCVAFKQPADEAVEMLRMTHKLRNAHAQYDYGTRKPFPLHELRLLGGAVTFS</sequence>
<protein>
    <submittedName>
        <fullName evidence="3">RNaseH domain-containing protein</fullName>
    </submittedName>
</protein>
<feature type="domain" description="Prokaryotic pPIWI-RE MID" evidence="2">
    <location>
        <begin position="517"/>
        <end position="628"/>
    </location>
</feature>
<reference evidence="3 4" key="1">
    <citation type="submission" date="2024-11" db="EMBL/GenBank/DDBJ databases">
        <title>Draft genome sequences of two bacteria associated to sugarcane roots in Colombia.</title>
        <authorList>
            <person name="Pardo-Diaz S."/>
            <person name="Masmela-Mendoza J."/>
            <person name="Delgadillo-Duran P."/>
            <person name="Bautista E.J."/>
            <person name="Rojas-Tapias D.F."/>
        </authorList>
    </citation>
    <scope>NUCLEOTIDE SEQUENCE [LARGE SCALE GENOMIC DNA]</scope>
    <source>
        <strain evidence="3 4">Ap18</strain>
    </source>
</reference>
<comment type="caution">
    <text evidence="3">The sequence shown here is derived from an EMBL/GenBank/DDBJ whole genome shotgun (WGS) entry which is preliminary data.</text>
</comment>
<evidence type="ECO:0000313" key="4">
    <source>
        <dbReference type="Proteomes" id="UP001628281"/>
    </source>
</evidence>
<evidence type="ECO:0000259" key="1">
    <source>
        <dbReference type="Pfam" id="PF13032"/>
    </source>
</evidence>
<proteinExistence type="predicted"/>
<accession>A0ABW8VE64</accession>
<dbReference type="Pfam" id="PF13032">
    <property type="entry name" value="RNaseH_pPIWI_RE"/>
    <property type="match status" value="1"/>
</dbReference>
<dbReference type="InterPro" id="IPR040496">
    <property type="entry name" value="MID_pPIWI_RE"/>
</dbReference>
<name>A0ABW8VE64_9PROT</name>
<dbReference type="EMBL" id="JBJLSN010000046">
    <property type="protein sequence ID" value="MFL7904324.1"/>
    <property type="molecule type" value="Genomic_DNA"/>
</dbReference>
<gene>
    <name evidence="3" type="ORF">ACJ41P_24555</name>
</gene>
<dbReference type="Proteomes" id="UP001628281">
    <property type="component" value="Unassembled WGS sequence"/>
</dbReference>
<dbReference type="RefSeq" id="WP_407825281.1">
    <property type="nucleotide sequence ID" value="NZ_JBJLSN010000046.1"/>
</dbReference>
<dbReference type="InterPro" id="IPR024996">
    <property type="entry name" value="RNaseH_pPIWI_RE"/>
</dbReference>